<protein>
    <submittedName>
        <fullName evidence="2">Uncharacterized protein</fullName>
    </submittedName>
</protein>
<gene>
    <name evidence="2" type="ORF">SDC9_65081</name>
</gene>
<proteinExistence type="predicted"/>
<name>A0A644XSF1_9ZZZZ</name>
<accession>A0A644XSF1</accession>
<feature type="region of interest" description="Disordered" evidence="1">
    <location>
        <begin position="23"/>
        <end position="55"/>
    </location>
</feature>
<dbReference type="EMBL" id="VSSQ01003027">
    <property type="protein sequence ID" value="MPM18668.1"/>
    <property type="molecule type" value="Genomic_DNA"/>
</dbReference>
<sequence length="66" mass="6772">MGAHLIGDDHLAHRAPAALFLSVGGREGDNQSLGDGGHAEQLPDGDDALAADTGKHKFVLTHVPPP</sequence>
<organism evidence="2">
    <name type="scientific">bioreactor metagenome</name>
    <dbReference type="NCBI Taxonomy" id="1076179"/>
    <lineage>
        <taxon>unclassified sequences</taxon>
        <taxon>metagenomes</taxon>
        <taxon>ecological metagenomes</taxon>
    </lineage>
</organism>
<evidence type="ECO:0000256" key="1">
    <source>
        <dbReference type="SAM" id="MobiDB-lite"/>
    </source>
</evidence>
<dbReference type="AlphaFoldDB" id="A0A644XSF1"/>
<reference evidence="2" key="1">
    <citation type="submission" date="2019-08" db="EMBL/GenBank/DDBJ databases">
        <authorList>
            <person name="Kucharzyk K."/>
            <person name="Murdoch R.W."/>
            <person name="Higgins S."/>
            <person name="Loffler F."/>
        </authorList>
    </citation>
    <scope>NUCLEOTIDE SEQUENCE</scope>
</reference>
<comment type="caution">
    <text evidence="2">The sequence shown here is derived from an EMBL/GenBank/DDBJ whole genome shotgun (WGS) entry which is preliminary data.</text>
</comment>
<evidence type="ECO:0000313" key="2">
    <source>
        <dbReference type="EMBL" id="MPM18668.1"/>
    </source>
</evidence>